<dbReference type="InterPro" id="IPR014729">
    <property type="entry name" value="Rossmann-like_a/b/a_fold"/>
</dbReference>
<sequence>MSSPPAKRKKSAKIEDDGDKIALFIFRRDLRIEDNTSLIKAIKDGYRILPVFIFPPEQIDPEQNEYFSHPAVQFMCESLNDLGRNLKEKVSGKLHLFKGGNLETIKKIKKVVNFSAVAFNEDYSVYAKERDGEIEKWAEKNDVEVIKEEDYGLLPIKDAWHHPKDGPPKPYRVLSIFFKHIQKNYDIRMPESEFEFEASQFTKAKFDFKFPIDKLNTLYKANEDLAERGGRTIGLVGLQKIEKKADYKTTRDFMHLKAGTTKMSAHLKFGTVSIREMYWRVAECFGETHDIIRQLVFRDFYLKIYSHNPALQRGTALQDGLDKRLPWNDDEKLWNAWCEGKTGFPLVDAAMREMKAIGWQHNRMRMLTGCVLTKYFMIDWRKGMKFFYQNLVDADIFNNTAGWGWVSSTGPDAVPYFRYPFNPWTQSKKFDVDGKYIKKYIPELADVSPADLHKWNDASIRAKYKKNKKVQQYPAPVIDHEEASKNAVAQYKKAFEDWKASDEYKK</sequence>
<comment type="cofactor">
    <cofactor evidence="1">
        <name>FAD</name>
        <dbReference type="ChEBI" id="CHEBI:57692"/>
    </cofactor>
</comment>
<evidence type="ECO:0000259" key="6">
    <source>
        <dbReference type="PROSITE" id="PS51645"/>
    </source>
</evidence>
<proteinExistence type="inferred from homology"/>
<dbReference type="Gene3D" id="1.10.579.10">
    <property type="entry name" value="DNA Cyclobutane Dipyrimidine Photolyase, subunit A, domain 3"/>
    <property type="match status" value="1"/>
</dbReference>
<dbReference type="Gene3D" id="1.25.40.80">
    <property type="match status" value="1"/>
</dbReference>
<dbReference type="PANTHER" id="PTHR11455">
    <property type="entry name" value="CRYPTOCHROME"/>
    <property type="match status" value="1"/>
</dbReference>
<evidence type="ECO:0000313" key="7">
    <source>
        <dbReference type="EMBL" id="CAG5091166.1"/>
    </source>
</evidence>
<organism evidence="7 8">
    <name type="scientific">Oikopleura dioica</name>
    <name type="common">Tunicate</name>
    <dbReference type="NCBI Taxonomy" id="34765"/>
    <lineage>
        <taxon>Eukaryota</taxon>
        <taxon>Metazoa</taxon>
        <taxon>Chordata</taxon>
        <taxon>Tunicata</taxon>
        <taxon>Appendicularia</taxon>
        <taxon>Copelata</taxon>
        <taxon>Oikopleuridae</taxon>
        <taxon>Oikopleura</taxon>
    </lineage>
</organism>
<evidence type="ECO:0000256" key="2">
    <source>
        <dbReference type="ARBA" id="ARBA00005862"/>
    </source>
</evidence>
<dbReference type="PROSITE" id="PS51645">
    <property type="entry name" value="PHR_CRY_ALPHA_BETA"/>
    <property type="match status" value="1"/>
</dbReference>
<name>A0ABN7S2T3_OIKDI</name>
<dbReference type="InterPro" id="IPR005101">
    <property type="entry name" value="Cryptochr/Photolyase_FAD-bd"/>
</dbReference>
<dbReference type="PROSITE" id="PS00394">
    <property type="entry name" value="DNA_PHOTOLYASES_1_1"/>
    <property type="match status" value="1"/>
</dbReference>
<gene>
    <name evidence="7" type="ORF">OKIOD_LOCUS4454</name>
</gene>
<dbReference type="PANTHER" id="PTHR11455:SF9">
    <property type="entry name" value="CRYPTOCHROME CIRCADIAN CLOCK 5 ISOFORM X1"/>
    <property type="match status" value="1"/>
</dbReference>
<reference evidence="7 8" key="1">
    <citation type="submission" date="2021-04" db="EMBL/GenBank/DDBJ databases">
        <authorList>
            <person name="Bliznina A."/>
        </authorList>
    </citation>
    <scope>NUCLEOTIDE SEQUENCE [LARGE SCALE GENOMIC DNA]</scope>
</reference>
<evidence type="ECO:0000256" key="3">
    <source>
        <dbReference type="ARBA" id="ARBA00022630"/>
    </source>
</evidence>
<dbReference type="InterPro" id="IPR006050">
    <property type="entry name" value="DNA_photolyase_N"/>
</dbReference>
<dbReference type="InterPro" id="IPR036155">
    <property type="entry name" value="Crypto/Photolyase_N_sf"/>
</dbReference>
<dbReference type="Gene3D" id="3.40.50.620">
    <property type="entry name" value="HUPs"/>
    <property type="match status" value="1"/>
</dbReference>
<keyword evidence="3" id="KW-0285">Flavoprotein</keyword>
<dbReference type="SUPFAM" id="SSF48173">
    <property type="entry name" value="Cryptochrome/photolyase FAD-binding domain"/>
    <property type="match status" value="1"/>
</dbReference>
<keyword evidence="4" id="KW-0274">FAD</keyword>
<keyword evidence="5" id="KW-0157">Chromophore</keyword>
<evidence type="ECO:0000313" key="8">
    <source>
        <dbReference type="Proteomes" id="UP001158576"/>
    </source>
</evidence>
<dbReference type="Pfam" id="PF03441">
    <property type="entry name" value="FAD_binding_7"/>
    <property type="match status" value="1"/>
</dbReference>
<accession>A0ABN7S2T3</accession>
<protein>
    <submittedName>
        <fullName evidence="7">Oidioi.mRNA.OKI2018_I69.PAR.g12896.t1.cds</fullName>
    </submittedName>
</protein>
<dbReference type="InterPro" id="IPR018394">
    <property type="entry name" value="DNA_photolyase_1_CS_C"/>
</dbReference>
<evidence type="ECO:0000256" key="4">
    <source>
        <dbReference type="ARBA" id="ARBA00022827"/>
    </source>
</evidence>
<dbReference type="Pfam" id="PF00875">
    <property type="entry name" value="DNA_photolyase"/>
    <property type="match status" value="1"/>
</dbReference>
<dbReference type="SUPFAM" id="SSF52425">
    <property type="entry name" value="Cryptochrome/photolyase, N-terminal domain"/>
    <property type="match status" value="1"/>
</dbReference>
<comment type="similarity">
    <text evidence="2">Belongs to the DNA photolyase class-1 family.</text>
</comment>
<dbReference type="InterPro" id="IPR002081">
    <property type="entry name" value="Cryptochrome/DNA_photolyase_1"/>
</dbReference>
<dbReference type="Proteomes" id="UP001158576">
    <property type="component" value="Chromosome PAR"/>
</dbReference>
<feature type="domain" description="Photolyase/cryptochrome alpha/beta" evidence="6">
    <location>
        <begin position="20"/>
        <end position="153"/>
    </location>
</feature>
<keyword evidence="8" id="KW-1185">Reference proteome</keyword>
<dbReference type="PRINTS" id="PR00147">
    <property type="entry name" value="DNAPHOTLYASE"/>
</dbReference>
<dbReference type="InterPro" id="IPR036134">
    <property type="entry name" value="Crypto/Photolyase_FAD-like_sf"/>
</dbReference>
<dbReference type="EMBL" id="OU015568">
    <property type="protein sequence ID" value="CAG5091166.1"/>
    <property type="molecule type" value="Genomic_DNA"/>
</dbReference>
<evidence type="ECO:0000256" key="5">
    <source>
        <dbReference type="ARBA" id="ARBA00022991"/>
    </source>
</evidence>
<evidence type="ECO:0000256" key="1">
    <source>
        <dbReference type="ARBA" id="ARBA00001974"/>
    </source>
</evidence>